<dbReference type="PRINTS" id="PR01652">
    <property type="entry name" value="SHAPEPROTEIN"/>
</dbReference>
<keyword evidence="5" id="KW-0133">Cell shape</keyword>
<evidence type="ECO:0000256" key="7">
    <source>
        <dbReference type="SAM" id="MobiDB-lite"/>
    </source>
</evidence>
<evidence type="ECO:0000256" key="5">
    <source>
        <dbReference type="ARBA" id="ARBA00022960"/>
    </source>
</evidence>
<reference evidence="9" key="1">
    <citation type="journal article" date="2019" name="Int. J. Syst. Evol. Microbiol.">
        <title>The Global Catalogue of Microorganisms (GCM) 10K type strain sequencing project: providing services to taxonomists for standard genome sequencing and annotation.</title>
        <authorList>
            <consortium name="The Broad Institute Genomics Platform"/>
            <consortium name="The Broad Institute Genome Sequencing Center for Infectious Disease"/>
            <person name="Wu L."/>
            <person name="Ma J."/>
        </authorList>
    </citation>
    <scope>NUCLEOTIDE SEQUENCE [LARGE SCALE GENOMIC DNA]</scope>
    <source>
        <strain evidence="9">JCM 6305</strain>
    </source>
</reference>
<dbReference type="RefSeq" id="WP_344320757.1">
    <property type="nucleotide sequence ID" value="NZ_BAAASZ010000007.1"/>
</dbReference>
<evidence type="ECO:0000313" key="9">
    <source>
        <dbReference type="Proteomes" id="UP001501638"/>
    </source>
</evidence>
<evidence type="ECO:0000256" key="1">
    <source>
        <dbReference type="ARBA" id="ARBA00004496"/>
    </source>
</evidence>
<keyword evidence="2" id="KW-0963">Cytoplasm</keyword>
<evidence type="ECO:0000256" key="3">
    <source>
        <dbReference type="ARBA" id="ARBA00022741"/>
    </source>
</evidence>
<comment type="similarity">
    <text evidence="6">Belongs to the FtsA/MreB family.</text>
</comment>
<comment type="caution">
    <text evidence="8">The sequence shown here is derived from an EMBL/GenBank/DDBJ whole genome shotgun (WGS) entry which is preliminary data.</text>
</comment>
<comment type="subcellular location">
    <subcellularLocation>
        <location evidence="1">Cytoplasm</location>
    </subcellularLocation>
</comment>
<keyword evidence="4" id="KW-0067">ATP-binding</keyword>
<dbReference type="InterPro" id="IPR043129">
    <property type="entry name" value="ATPase_NBD"/>
</dbReference>
<dbReference type="Pfam" id="PF06723">
    <property type="entry name" value="MreB_Mbl"/>
    <property type="match status" value="1"/>
</dbReference>
<name>A0ABP5WJN5_9ACTN</name>
<protein>
    <submittedName>
        <fullName evidence="8">Rod shape-determining protein</fullName>
    </submittedName>
</protein>
<proteinExistence type="inferred from homology"/>
<dbReference type="InterPro" id="IPR056546">
    <property type="entry name" value="MreB_MamK-like"/>
</dbReference>
<accession>A0ABP5WJN5</accession>
<dbReference type="InterPro" id="IPR004753">
    <property type="entry name" value="MreB"/>
</dbReference>
<keyword evidence="9" id="KW-1185">Reference proteome</keyword>
<dbReference type="Proteomes" id="UP001501638">
    <property type="component" value="Unassembled WGS sequence"/>
</dbReference>
<feature type="region of interest" description="Disordered" evidence="7">
    <location>
        <begin position="1"/>
        <end position="20"/>
    </location>
</feature>
<evidence type="ECO:0000256" key="2">
    <source>
        <dbReference type="ARBA" id="ARBA00022490"/>
    </source>
</evidence>
<gene>
    <name evidence="8" type="ORF">GCM10010405_09080</name>
</gene>
<organism evidence="8 9">
    <name type="scientific">Streptomyces macrosporus</name>
    <dbReference type="NCBI Taxonomy" id="44032"/>
    <lineage>
        <taxon>Bacteria</taxon>
        <taxon>Bacillati</taxon>
        <taxon>Actinomycetota</taxon>
        <taxon>Actinomycetes</taxon>
        <taxon>Kitasatosporales</taxon>
        <taxon>Streptomycetaceae</taxon>
        <taxon>Streptomyces</taxon>
    </lineage>
</organism>
<dbReference type="SUPFAM" id="SSF53067">
    <property type="entry name" value="Actin-like ATPase domain"/>
    <property type="match status" value="1"/>
</dbReference>
<evidence type="ECO:0000256" key="6">
    <source>
        <dbReference type="ARBA" id="ARBA00023458"/>
    </source>
</evidence>
<dbReference type="EMBL" id="BAAASZ010000007">
    <property type="protein sequence ID" value="GAA2428627.1"/>
    <property type="molecule type" value="Genomic_DNA"/>
</dbReference>
<dbReference type="PANTHER" id="PTHR42749:SF1">
    <property type="entry name" value="CELL SHAPE-DETERMINING PROTEIN MREB"/>
    <property type="match status" value="1"/>
</dbReference>
<keyword evidence="3" id="KW-0547">Nucleotide-binding</keyword>
<sequence>MTVDRPRPSPPGGHGAPSARHLRSGIALDLGSARTRAWVPGWGLLLDAPTRTSSDPDASRPLRQGAIVDPEGTARMLEHLLGRHLPRSEGLPFALTTPVLGGIPYREAALAALRVLRPRTVVTVPTAKAIALGAHADLSHPLVIVDVGAQVTEVFLLVDGAVADAHRAALGTDDLDGAATHHELAEAVAAMVADTVGPDRTPQATDALQHGVLLAGGGALRPEVPRRLAKRLSVPIQPIPAPHTAAVRGAAQFLQAAHGRPPATGVAALPRQR</sequence>
<dbReference type="PANTHER" id="PTHR42749">
    <property type="entry name" value="CELL SHAPE-DETERMINING PROTEIN MREB"/>
    <property type="match status" value="1"/>
</dbReference>
<evidence type="ECO:0000313" key="8">
    <source>
        <dbReference type="EMBL" id="GAA2428627.1"/>
    </source>
</evidence>
<dbReference type="Gene3D" id="3.30.420.40">
    <property type="match status" value="1"/>
</dbReference>
<evidence type="ECO:0000256" key="4">
    <source>
        <dbReference type="ARBA" id="ARBA00022840"/>
    </source>
</evidence>